<evidence type="ECO:0000256" key="6">
    <source>
        <dbReference type="ARBA" id="ARBA00023136"/>
    </source>
</evidence>
<accession>A0ABQ4PEV1</accession>
<evidence type="ECO:0000313" key="10">
    <source>
        <dbReference type="Proteomes" id="UP000761574"/>
    </source>
</evidence>
<evidence type="ECO:0000256" key="3">
    <source>
        <dbReference type="ARBA" id="ARBA00022475"/>
    </source>
</evidence>
<keyword evidence="3" id="KW-1003">Cell membrane</keyword>
<dbReference type="Gene3D" id="1.10.3720.10">
    <property type="entry name" value="MetI-like"/>
    <property type="match status" value="1"/>
</dbReference>
<dbReference type="CDD" id="cd06261">
    <property type="entry name" value="TM_PBP2"/>
    <property type="match status" value="1"/>
</dbReference>
<evidence type="ECO:0000259" key="8">
    <source>
        <dbReference type="PROSITE" id="PS50928"/>
    </source>
</evidence>
<keyword evidence="5 7" id="KW-1133">Transmembrane helix</keyword>
<feature type="domain" description="ABC transmembrane type-1" evidence="8">
    <location>
        <begin position="66"/>
        <end position="255"/>
    </location>
</feature>
<dbReference type="EMBL" id="BPFB01000014">
    <property type="protein sequence ID" value="GIU46021.1"/>
    <property type="molecule type" value="Genomic_DNA"/>
</dbReference>
<comment type="caution">
    <text evidence="9">The sequence shown here is derived from an EMBL/GenBank/DDBJ whole genome shotgun (WGS) entry which is preliminary data.</text>
</comment>
<dbReference type="InterPro" id="IPR000515">
    <property type="entry name" value="MetI-like"/>
</dbReference>
<evidence type="ECO:0000256" key="4">
    <source>
        <dbReference type="ARBA" id="ARBA00022692"/>
    </source>
</evidence>
<keyword evidence="10" id="KW-1185">Reference proteome</keyword>
<sequence length="276" mass="30695">MRDLLRQPSFMAALALLCGLVGLALLWPWQGAELDLLNKYQAPSLHHLFGTDWLGRDLFSRSQQALAQSLYVGGLAVLLSSVLSLMMAMLAMLHRAAAWMVDLLVDLFMSLPHLLLLILLSLAFGGAEFGLVVAVALSHWPKLTRLLRFEMKQVQSAPYYQLAKQFGTSPWQRLRRHMLPHILPQWWIGGLLLFPHALTHMAALTFLGFGLNPDSPSMGALLAQASQYALTGHWWFALCPGLLLLSCLLLLSYVAQRLLLGLRQGPQTHLEGVVKC</sequence>
<reference evidence="9 10" key="1">
    <citation type="submission" date="2021-05" db="EMBL/GenBank/DDBJ databases">
        <title>Molecular characterization for Shewanella algae harboring chromosomal blaOXA-55-like strains isolated from clinical and environment sample.</title>
        <authorList>
            <person name="Ohama Y."/>
            <person name="Aoki K."/>
            <person name="Harada S."/>
            <person name="Moriya K."/>
            <person name="Ishii Y."/>
            <person name="Tateda K."/>
        </authorList>
    </citation>
    <scope>NUCLEOTIDE SEQUENCE [LARGE SCALE GENOMIC DNA]</scope>
    <source>
        <strain evidence="9 10">LMG 23746</strain>
    </source>
</reference>
<evidence type="ECO:0000256" key="5">
    <source>
        <dbReference type="ARBA" id="ARBA00022989"/>
    </source>
</evidence>
<comment type="similarity">
    <text evidence="7">Belongs to the binding-protein-dependent transport system permease family.</text>
</comment>
<evidence type="ECO:0000256" key="1">
    <source>
        <dbReference type="ARBA" id="ARBA00004651"/>
    </source>
</evidence>
<feature type="transmembrane region" description="Helical" evidence="7">
    <location>
        <begin position="232"/>
        <end position="254"/>
    </location>
</feature>
<gene>
    <name evidence="9" type="ORF">TUM4630_15520</name>
</gene>
<feature type="transmembrane region" description="Helical" evidence="7">
    <location>
        <begin position="70"/>
        <end position="94"/>
    </location>
</feature>
<protein>
    <submittedName>
        <fullName evidence="9">Peptide ABC transporter permease</fullName>
    </submittedName>
</protein>
<feature type="transmembrane region" description="Helical" evidence="7">
    <location>
        <begin position="114"/>
        <end position="138"/>
    </location>
</feature>
<keyword evidence="6 7" id="KW-0472">Membrane</keyword>
<comment type="subcellular location">
    <subcellularLocation>
        <location evidence="1 7">Cell membrane</location>
        <topology evidence="1 7">Multi-pass membrane protein</topology>
    </subcellularLocation>
</comment>
<keyword evidence="4 7" id="KW-0812">Transmembrane</keyword>
<feature type="transmembrane region" description="Helical" evidence="7">
    <location>
        <begin position="12"/>
        <end position="29"/>
    </location>
</feature>
<keyword evidence="2 7" id="KW-0813">Transport</keyword>
<dbReference type="Pfam" id="PF00528">
    <property type="entry name" value="BPD_transp_1"/>
    <property type="match status" value="1"/>
</dbReference>
<feature type="transmembrane region" description="Helical" evidence="7">
    <location>
        <begin position="186"/>
        <end position="212"/>
    </location>
</feature>
<proteinExistence type="inferred from homology"/>
<dbReference type="RefSeq" id="WP_110457067.1">
    <property type="nucleotide sequence ID" value="NZ_BPFB01000014.1"/>
</dbReference>
<dbReference type="SUPFAM" id="SSF161098">
    <property type="entry name" value="MetI-like"/>
    <property type="match status" value="1"/>
</dbReference>
<evidence type="ECO:0000313" key="9">
    <source>
        <dbReference type="EMBL" id="GIU46021.1"/>
    </source>
</evidence>
<dbReference type="PANTHER" id="PTHR43386">
    <property type="entry name" value="OLIGOPEPTIDE TRANSPORT SYSTEM PERMEASE PROTEIN APPC"/>
    <property type="match status" value="1"/>
</dbReference>
<dbReference type="Proteomes" id="UP000761574">
    <property type="component" value="Unassembled WGS sequence"/>
</dbReference>
<organism evidence="9 10">
    <name type="scientific">Shewanella algidipiscicola</name>
    <dbReference type="NCBI Taxonomy" id="614070"/>
    <lineage>
        <taxon>Bacteria</taxon>
        <taxon>Pseudomonadati</taxon>
        <taxon>Pseudomonadota</taxon>
        <taxon>Gammaproteobacteria</taxon>
        <taxon>Alteromonadales</taxon>
        <taxon>Shewanellaceae</taxon>
        <taxon>Shewanella</taxon>
    </lineage>
</organism>
<dbReference type="InterPro" id="IPR035906">
    <property type="entry name" value="MetI-like_sf"/>
</dbReference>
<name>A0ABQ4PEV1_9GAMM</name>
<dbReference type="InterPro" id="IPR050366">
    <property type="entry name" value="BP-dependent_transpt_permease"/>
</dbReference>
<evidence type="ECO:0000256" key="7">
    <source>
        <dbReference type="RuleBase" id="RU363032"/>
    </source>
</evidence>
<dbReference type="PANTHER" id="PTHR43386:SF23">
    <property type="entry name" value="ABC TRANSPORTER"/>
    <property type="match status" value="1"/>
</dbReference>
<evidence type="ECO:0000256" key="2">
    <source>
        <dbReference type="ARBA" id="ARBA00022448"/>
    </source>
</evidence>
<dbReference type="PROSITE" id="PS50928">
    <property type="entry name" value="ABC_TM1"/>
    <property type="match status" value="1"/>
</dbReference>